<dbReference type="InterPro" id="IPR012664">
    <property type="entry name" value="CHP02452"/>
</dbReference>
<feature type="region of interest" description="Disordered" evidence="1">
    <location>
        <begin position="39"/>
        <end position="63"/>
    </location>
</feature>
<dbReference type="STRING" id="416450.A0A1V6QEW6"/>
<dbReference type="AlphaFoldDB" id="A0A1V6QEW6"/>
<dbReference type="InterPro" id="IPR043472">
    <property type="entry name" value="Macro_dom-like"/>
</dbReference>
<keyword evidence="4" id="KW-1185">Reference proteome</keyword>
<dbReference type="InterPro" id="IPR019261">
    <property type="entry name" value="PARG_cat_microbial"/>
</dbReference>
<evidence type="ECO:0000256" key="1">
    <source>
        <dbReference type="SAM" id="MobiDB-lite"/>
    </source>
</evidence>
<dbReference type="Gene3D" id="3.40.220.10">
    <property type="entry name" value="Leucine Aminopeptidase, subunit E, domain 1"/>
    <property type="match status" value="1"/>
</dbReference>
<name>A0A1V6QEW6_9EURO</name>
<feature type="domain" description="Microbial-type PARG catalytic" evidence="2">
    <location>
        <begin position="127"/>
        <end position="223"/>
    </location>
</feature>
<evidence type="ECO:0000313" key="3">
    <source>
        <dbReference type="EMBL" id="OQD87527.1"/>
    </source>
</evidence>
<protein>
    <recommendedName>
        <fullName evidence="2">Microbial-type PARG catalytic domain-containing protein</fullName>
    </recommendedName>
</protein>
<comment type="caution">
    <text evidence="3">The sequence shown here is derived from an EMBL/GenBank/DDBJ whole genome shotgun (WGS) entry which is preliminary data.</text>
</comment>
<dbReference type="Proteomes" id="UP000191672">
    <property type="component" value="Unassembled WGS sequence"/>
</dbReference>
<proteinExistence type="predicted"/>
<dbReference type="EMBL" id="MDYN01000005">
    <property type="protein sequence ID" value="OQD87527.1"/>
    <property type="molecule type" value="Genomic_DNA"/>
</dbReference>
<dbReference type="PANTHER" id="PTHR35596:SF1">
    <property type="entry name" value="MICROBIAL-TYPE PARG CATALYTIC DOMAIN-CONTAINING PROTEIN"/>
    <property type="match status" value="1"/>
</dbReference>
<organism evidence="3 4">
    <name type="scientific">Penicillium antarcticum</name>
    <dbReference type="NCBI Taxonomy" id="416450"/>
    <lineage>
        <taxon>Eukaryota</taxon>
        <taxon>Fungi</taxon>
        <taxon>Dikarya</taxon>
        <taxon>Ascomycota</taxon>
        <taxon>Pezizomycotina</taxon>
        <taxon>Eurotiomycetes</taxon>
        <taxon>Eurotiomycetidae</taxon>
        <taxon>Eurotiales</taxon>
        <taxon>Aspergillaceae</taxon>
        <taxon>Penicillium</taxon>
    </lineage>
</organism>
<dbReference type="Pfam" id="PF10021">
    <property type="entry name" value="PARG_cat_microb"/>
    <property type="match status" value="1"/>
</dbReference>
<sequence>MQNSPNLRRLSDYLSKASISGPLDLTVYPATLPDIEMRKPSSYFQPGPRGGAPSKKEPATAHKVGGVNSRIAKLRHIPNIGNTGRAQIAKDAKREIPRILLSAGAAGRLGYKVSPDMVPPLTSDMEEFSDLPTRVVVVKGDTYDVAIALHNSRKIMEHDDPMPVCVLNFANAGIIGGGWLDGHPSQEEQLCYRSTLSATLLPRLYPMGAKECIYSPQVSIFRENEKRGYIWMWPNALDPLPVVSVISMAAPKHPLITADMKYQNVTDRNFMKDKIRIILRTAAHNRHQRLVLGALGCGALGHPRQDAADCWKEILREDEFQGFFELIVFAIFDPGNTDGNFPVFYETLHDMEMYQDAVQ</sequence>
<reference evidence="4" key="1">
    <citation type="journal article" date="2017" name="Nat. Microbiol.">
        <title>Global analysis of biosynthetic gene clusters reveals vast potential of secondary metabolite production in Penicillium species.</title>
        <authorList>
            <person name="Nielsen J.C."/>
            <person name="Grijseels S."/>
            <person name="Prigent S."/>
            <person name="Ji B."/>
            <person name="Dainat J."/>
            <person name="Nielsen K.F."/>
            <person name="Frisvad J.C."/>
            <person name="Workman M."/>
            <person name="Nielsen J."/>
        </authorList>
    </citation>
    <scope>NUCLEOTIDE SEQUENCE [LARGE SCALE GENOMIC DNA]</scope>
    <source>
        <strain evidence="4">IBT 31811</strain>
    </source>
</reference>
<dbReference type="NCBIfam" id="TIGR02452">
    <property type="entry name" value="TIGR02452 family protein"/>
    <property type="match status" value="1"/>
</dbReference>
<dbReference type="PANTHER" id="PTHR35596">
    <property type="entry name" value="DUF2263 DOMAIN-CONTAINING PROTEIN"/>
    <property type="match status" value="1"/>
</dbReference>
<evidence type="ECO:0000313" key="4">
    <source>
        <dbReference type="Proteomes" id="UP000191672"/>
    </source>
</evidence>
<dbReference type="SUPFAM" id="SSF52949">
    <property type="entry name" value="Macro domain-like"/>
    <property type="match status" value="1"/>
</dbReference>
<accession>A0A1V6QEW6</accession>
<gene>
    <name evidence="3" type="ORF">PENANT_c005G09040</name>
</gene>
<evidence type="ECO:0000259" key="2">
    <source>
        <dbReference type="Pfam" id="PF10021"/>
    </source>
</evidence>